<reference evidence="3" key="1">
    <citation type="submission" date="2021-01" db="EMBL/GenBank/DDBJ databases">
        <authorList>
            <person name="Corre E."/>
            <person name="Pelletier E."/>
            <person name="Niang G."/>
            <person name="Scheremetjew M."/>
            <person name="Finn R."/>
            <person name="Kale V."/>
            <person name="Holt S."/>
            <person name="Cochrane G."/>
            <person name="Meng A."/>
            <person name="Brown T."/>
            <person name="Cohen L."/>
        </authorList>
    </citation>
    <scope>NUCLEOTIDE SEQUENCE</scope>
    <source>
        <strain evidence="3">CCMP1510</strain>
    </source>
</reference>
<gene>
    <name evidence="3" type="ORF">ALAG00032_LOCUS4545</name>
</gene>
<organism evidence="3">
    <name type="scientific">Aureoumbra lagunensis</name>
    <dbReference type="NCBI Taxonomy" id="44058"/>
    <lineage>
        <taxon>Eukaryota</taxon>
        <taxon>Sar</taxon>
        <taxon>Stramenopiles</taxon>
        <taxon>Ochrophyta</taxon>
        <taxon>Pelagophyceae</taxon>
        <taxon>Pelagomonadales</taxon>
        <taxon>Aureoumbra</taxon>
    </lineage>
</organism>
<evidence type="ECO:0000256" key="2">
    <source>
        <dbReference type="SAM" id="MobiDB-lite"/>
    </source>
</evidence>
<accession>A0A7S3JV27</accession>
<evidence type="ECO:0000313" key="3">
    <source>
        <dbReference type="EMBL" id="CAE0363804.1"/>
    </source>
</evidence>
<dbReference type="EMBL" id="HBIJ01006459">
    <property type="protein sequence ID" value="CAE0363804.1"/>
    <property type="molecule type" value="Transcribed_RNA"/>
</dbReference>
<dbReference type="AlphaFoldDB" id="A0A7S3JV27"/>
<feature type="coiled-coil region" evidence="1">
    <location>
        <begin position="403"/>
        <end position="430"/>
    </location>
</feature>
<feature type="compositionally biased region" description="Polar residues" evidence="2">
    <location>
        <begin position="114"/>
        <end position="128"/>
    </location>
</feature>
<evidence type="ECO:0000256" key="1">
    <source>
        <dbReference type="SAM" id="Coils"/>
    </source>
</evidence>
<proteinExistence type="predicted"/>
<feature type="region of interest" description="Disordered" evidence="2">
    <location>
        <begin position="436"/>
        <end position="490"/>
    </location>
</feature>
<keyword evidence="1" id="KW-0175">Coiled coil</keyword>
<feature type="compositionally biased region" description="Low complexity" evidence="2">
    <location>
        <begin position="439"/>
        <end position="450"/>
    </location>
</feature>
<protein>
    <submittedName>
        <fullName evidence="3">Uncharacterized protein</fullName>
    </submittedName>
</protein>
<name>A0A7S3JV27_9STRA</name>
<sequence>MARSKQETKLSKQKKWLRTIRKGWEHMGKIKSDLPATVRTELPTLDMFKAEINRLAEVNHVEPKPRVNNWKFSNCVNWLETQEPEVPEVGNDQEASDTNEAESASGMLGAQISPRRSGTSSTLRQLSPGGRSNWSTLKCAPRLINVIALMLKTDYLDRDKTLSRLEIDAKGQNWFWNKLAETFNTDDNPDFDENMFVDDMTISDQVRNLIPGRPDGLIASASMLKEKHRDLRTVIQKAMNKFQVTGNGDNADTDLADGQVRSNDLSSYFSNNPAIYYVFLVLKKFSLLESFKVIMPDECKSTVTSRSKCAYGKKRKRSNDNRNPDSSAMVDIMKDAMTAGITINSSHDKILSIRSKRLKNDAECQRSRAEFQKSRRNYLKDLTSEYKDILTDLKDDDLDIFLRETQEKRKVSLQEEIEEVSEELTNLRESAPLLAPNISSTSHTGSSPLSVAPMNPPPASLLLTNDDDDLFSDGHPLAPASSHHSEMNDDLQTPCDMPNCRVNNGLSVLPSTHVCGNCGVNLHAECCADDQNTVAGGHVFKCDVCFRLKSTQ</sequence>
<feature type="region of interest" description="Disordered" evidence="2">
    <location>
        <begin position="85"/>
        <end position="128"/>
    </location>
</feature>